<feature type="compositionally biased region" description="Basic and acidic residues" evidence="1">
    <location>
        <begin position="92"/>
        <end position="106"/>
    </location>
</feature>
<organism evidence="2 3">
    <name type="scientific">Bifidobacterium minimum</name>
    <dbReference type="NCBI Taxonomy" id="1693"/>
    <lineage>
        <taxon>Bacteria</taxon>
        <taxon>Bacillati</taxon>
        <taxon>Actinomycetota</taxon>
        <taxon>Actinomycetes</taxon>
        <taxon>Bifidobacteriales</taxon>
        <taxon>Bifidobacteriaceae</taxon>
        <taxon>Bifidobacterium</taxon>
    </lineage>
</organism>
<reference evidence="2 3" key="1">
    <citation type="submission" date="2014-03" db="EMBL/GenBank/DDBJ databases">
        <title>Genomics of Bifidobacteria.</title>
        <authorList>
            <person name="Ventura M."/>
            <person name="Milani C."/>
            <person name="Lugli G.A."/>
        </authorList>
    </citation>
    <scope>NUCLEOTIDE SEQUENCE [LARGE SCALE GENOMIC DNA]</scope>
    <source>
        <strain evidence="2 3">LMG 11592</strain>
    </source>
</reference>
<evidence type="ECO:0000313" key="3">
    <source>
        <dbReference type="Proteomes" id="UP000029014"/>
    </source>
</evidence>
<keyword evidence="3" id="KW-1185">Reference proteome</keyword>
<dbReference type="AlphaFoldDB" id="A0A087BQL9"/>
<name>A0A087BQL9_9BIFI</name>
<feature type="region of interest" description="Disordered" evidence="1">
    <location>
        <begin position="92"/>
        <end position="113"/>
    </location>
</feature>
<evidence type="ECO:0000313" key="2">
    <source>
        <dbReference type="EMBL" id="KFI73319.1"/>
    </source>
</evidence>
<comment type="caution">
    <text evidence="2">The sequence shown here is derived from an EMBL/GenBank/DDBJ whole genome shotgun (WGS) entry which is preliminary data.</text>
</comment>
<gene>
    <name evidence="2" type="ORF">BMIN_1414</name>
</gene>
<dbReference type="EMBL" id="JGZD01000007">
    <property type="protein sequence ID" value="KFI73319.1"/>
    <property type="molecule type" value="Genomic_DNA"/>
</dbReference>
<evidence type="ECO:0000256" key="1">
    <source>
        <dbReference type="SAM" id="MobiDB-lite"/>
    </source>
</evidence>
<dbReference type="Proteomes" id="UP000029014">
    <property type="component" value="Unassembled WGS sequence"/>
</dbReference>
<protein>
    <submittedName>
        <fullName evidence="2">Uncharacterized protein</fullName>
    </submittedName>
</protein>
<sequence length="113" mass="12223">MYYHDNDGCKFSGVIATDDRIAGTGGLSRCVMCQRLDDSASGDGRSPKPSGRKSSADDLERSFLKQNFGAGLRRDLDGDPIPDEESRLIDADLAHLREKEGTRADNADDGMTA</sequence>
<feature type="region of interest" description="Disordered" evidence="1">
    <location>
        <begin position="38"/>
        <end position="59"/>
    </location>
</feature>
<accession>A0A087BQL9</accession>
<proteinExistence type="predicted"/>